<keyword evidence="2" id="KW-0964">Secreted</keyword>
<comment type="subcellular location">
    <subcellularLocation>
        <location evidence="1">Secreted</location>
    </subcellularLocation>
</comment>
<keyword evidence="3" id="KW-0812">Transmembrane</keyword>
<keyword evidence="3" id="KW-0472">Membrane</keyword>
<dbReference type="InterPro" id="IPR020038">
    <property type="entry name" value="Circ_bacteriocin"/>
</dbReference>
<evidence type="ECO:0000256" key="2">
    <source>
        <dbReference type="ARBA" id="ARBA00022525"/>
    </source>
</evidence>
<evidence type="ECO:0000256" key="3">
    <source>
        <dbReference type="SAM" id="Phobius"/>
    </source>
</evidence>
<evidence type="ECO:0008006" key="6">
    <source>
        <dbReference type="Google" id="ProtNLM"/>
    </source>
</evidence>
<evidence type="ECO:0000256" key="1">
    <source>
        <dbReference type="ARBA" id="ARBA00004613"/>
    </source>
</evidence>
<evidence type="ECO:0000313" key="4">
    <source>
        <dbReference type="EMBL" id="AMC92489.1"/>
    </source>
</evidence>
<dbReference type="GO" id="GO:0005576">
    <property type="term" value="C:extracellular region"/>
    <property type="evidence" value="ECO:0007669"/>
    <property type="project" value="UniProtKB-SubCell"/>
</dbReference>
<sequence>MRKSLRVCANFAALCLSSCFWSSKITGMLGVNVYTARKLVDAIAAGAGLWTLLALCLTGASLMAIVMASGKTLIKRFGKTAAISW</sequence>
<dbReference type="KEGG" id="erl:AOC36_00310"/>
<feature type="transmembrane region" description="Helical" evidence="3">
    <location>
        <begin position="46"/>
        <end position="69"/>
    </location>
</feature>
<organism evidence="4 5">
    <name type="scientific">Erysipelothrix larvae</name>
    <dbReference type="NCBI Taxonomy" id="1514105"/>
    <lineage>
        <taxon>Bacteria</taxon>
        <taxon>Bacillati</taxon>
        <taxon>Bacillota</taxon>
        <taxon>Erysipelotrichia</taxon>
        <taxon>Erysipelotrichales</taxon>
        <taxon>Erysipelotrichaceae</taxon>
        <taxon>Erysipelothrix</taxon>
    </lineage>
</organism>
<keyword evidence="5" id="KW-1185">Reference proteome</keyword>
<dbReference type="Proteomes" id="UP000063781">
    <property type="component" value="Chromosome"/>
</dbReference>
<reference evidence="4 5" key="1">
    <citation type="submission" date="2015-10" db="EMBL/GenBank/DDBJ databases">
        <title>Erysipelothrix larvae sp. LV19 isolated from the larval gut of the rhinoceros beetle, Trypoxylus dichotomus.</title>
        <authorList>
            <person name="Lim S."/>
            <person name="Kim B.-C."/>
        </authorList>
    </citation>
    <scope>NUCLEOTIDE SEQUENCE [LARGE SCALE GENOMIC DNA]</scope>
    <source>
        <strain evidence="4 5">LV19</strain>
    </source>
</reference>
<proteinExistence type="predicted"/>
<dbReference type="RefSeq" id="WP_067629765.1">
    <property type="nucleotide sequence ID" value="NZ_CP013213.1"/>
</dbReference>
<gene>
    <name evidence="4" type="ORF">AOC36_00310</name>
</gene>
<accession>A0A0X8GYE5</accession>
<dbReference type="InterPro" id="IPR009086">
    <property type="entry name" value="Bacteriocin_AS48"/>
</dbReference>
<dbReference type="Pfam" id="PF09221">
    <property type="entry name" value="Bacteriocin_IId"/>
    <property type="match status" value="1"/>
</dbReference>
<name>A0A0X8GYE5_9FIRM</name>
<protein>
    <recommendedName>
        <fullName evidence="6">Circularin A/uberolysin family circular bacteriocin</fullName>
    </recommendedName>
</protein>
<dbReference type="AlphaFoldDB" id="A0A0X8GYE5"/>
<keyword evidence="3" id="KW-1133">Transmembrane helix</keyword>
<evidence type="ECO:0000313" key="5">
    <source>
        <dbReference type="Proteomes" id="UP000063781"/>
    </source>
</evidence>
<dbReference type="EMBL" id="CP013213">
    <property type="protein sequence ID" value="AMC92489.1"/>
    <property type="molecule type" value="Genomic_DNA"/>
</dbReference>
<dbReference type="Gene3D" id="1.20.225.10">
    <property type="entry name" value="Bacteriocin AS-48"/>
    <property type="match status" value="1"/>
</dbReference>
<dbReference type="STRING" id="1514105.AOC36_00310"/>